<name>A0A8J4A862_9ACTN</name>
<accession>A0A8J4A862</accession>
<organism evidence="1 2">
    <name type="scientific">Virgisporangium ochraceum</name>
    <dbReference type="NCBI Taxonomy" id="65505"/>
    <lineage>
        <taxon>Bacteria</taxon>
        <taxon>Bacillati</taxon>
        <taxon>Actinomycetota</taxon>
        <taxon>Actinomycetes</taxon>
        <taxon>Micromonosporales</taxon>
        <taxon>Micromonosporaceae</taxon>
        <taxon>Virgisporangium</taxon>
    </lineage>
</organism>
<comment type="caution">
    <text evidence="1">The sequence shown here is derived from an EMBL/GenBank/DDBJ whole genome shotgun (WGS) entry which is preliminary data.</text>
</comment>
<protein>
    <recommendedName>
        <fullName evidence="3">RNA polymerase, sigma-24 subunit, ECF subfamily</fullName>
    </recommendedName>
</protein>
<sequence>MTVHFGQELCRRHGEALARVASLMLGDDDAADEVVSDTIAAACRFDDQPERHLATRMYLARSVYHRCLGLLATYERFMFDSGRENRRRLRVSTMSDTQRAVVALVMFGDHDLTQTAATLNLSPATVTRHLRDATSALLGVTDPVGPRRRASTW</sequence>
<dbReference type="SUPFAM" id="SSF88946">
    <property type="entry name" value="Sigma2 domain of RNA polymerase sigma factors"/>
    <property type="match status" value="1"/>
</dbReference>
<dbReference type="Gene3D" id="1.10.1740.10">
    <property type="match status" value="1"/>
</dbReference>
<keyword evidence="2" id="KW-1185">Reference proteome</keyword>
<dbReference type="InterPro" id="IPR013324">
    <property type="entry name" value="RNA_pol_sigma_r3/r4-like"/>
</dbReference>
<dbReference type="Gene3D" id="1.10.10.10">
    <property type="entry name" value="Winged helix-like DNA-binding domain superfamily/Winged helix DNA-binding domain"/>
    <property type="match status" value="1"/>
</dbReference>
<dbReference type="Proteomes" id="UP000635606">
    <property type="component" value="Unassembled WGS sequence"/>
</dbReference>
<proteinExistence type="predicted"/>
<evidence type="ECO:0000313" key="1">
    <source>
        <dbReference type="EMBL" id="GIJ75125.1"/>
    </source>
</evidence>
<dbReference type="GO" id="GO:0006352">
    <property type="term" value="P:DNA-templated transcription initiation"/>
    <property type="evidence" value="ECO:0007669"/>
    <property type="project" value="InterPro"/>
</dbReference>
<reference evidence="1" key="1">
    <citation type="submission" date="2021-01" db="EMBL/GenBank/DDBJ databases">
        <title>Whole genome shotgun sequence of Virgisporangium ochraceum NBRC 16418.</title>
        <authorList>
            <person name="Komaki H."/>
            <person name="Tamura T."/>
        </authorList>
    </citation>
    <scope>NUCLEOTIDE SEQUENCE</scope>
    <source>
        <strain evidence="1">NBRC 16418</strain>
    </source>
</reference>
<dbReference type="SUPFAM" id="SSF88659">
    <property type="entry name" value="Sigma3 and sigma4 domains of RNA polymerase sigma factors"/>
    <property type="match status" value="1"/>
</dbReference>
<gene>
    <name evidence="1" type="ORF">Voc01_100420</name>
</gene>
<dbReference type="GO" id="GO:0003700">
    <property type="term" value="F:DNA-binding transcription factor activity"/>
    <property type="evidence" value="ECO:0007669"/>
    <property type="project" value="InterPro"/>
</dbReference>
<dbReference type="EMBL" id="BOPH01000149">
    <property type="protein sequence ID" value="GIJ75125.1"/>
    <property type="molecule type" value="Genomic_DNA"/>
</dbReference>
<dbReference type="InterPro" id="IPR013325">
    <property type="entry name" value="RNA_pol_sigma_r2"/>
</dbReference>
<dbReference type="AlphaFoldDB" id="A0A8J4A862"/>
<dbReference type="InterPro" id="IPR036388">
    <property type="entry name" value="WH-like_DNA-bd_sf"/>
</dbReference>
<evidence type="ECO:0008006" key="3">
    <source>
        <dbReference type="Google" id="ProtNLM"/>
    </source>
</evidence>
<evidence type="ECO:0000313" key="2">
    <source>
        <dbReference type="Proteomes" id="UP000635606"/>
    </source>
</evidence>